<dbReference type="RefSeq" id="WP_336927508.1">
    <property type="nucleotide sequence ID" value="NZ_JBANRO010000015.1"/>
</dbReference>
<sequence>MPITDLPTPPSRTDAANFNVRAEAFLGALPTFVTQANALATETNGYAANAAASAATAVNAPGTSATSTTSLAVGTGSKSLTIQTGKALVVGQWVTITSTASPTNWMHGQITAYTSGTGALVVNVGMTGGSGTIAAWTVGLAAPSQGTNALLATGSYADPSWLTSLSAAKLSGTIGIANGGTGAPDAATARTNLGLAIGTDVQAYNVTLTAWAGKAVPSGVVVGTTDTQTLTNKTLTSPTINSGTLNAASTVSDTGTIATTSVGFRGIPQNAKTAAYTLVLTDSGKHISITTGGIVIPANASVAFPIGATIAIYNDSATVQTISITTDTLRQAGTANTGTRNLEGYGMATLVKVSATTWVISGAGVS</sequence>
<name>A0ABV7E2W5_9SPHN</name>
<dbReference type="EMBL" id="JBHRST010000006">
    <property type="protein sequence ID" value="MFC3097069.1"/>
    <property type="molecule type" value="Genomic_DNA"/>
</dbReference>
<evidence type="ECO:0000313" key="1">
    <source>
        <dbReference type="EMBL" id="MFC3097069.1"/>
    </source>
</evidence>
<keyword evidence="2" id="KW-1185">Reference proteome</keyword>
<organism evidence="1 2">
    <name type="scientific">Alteraurantiacibacter palmitatis</name>
    <dbReference type="NCBI Taxonomy" id="2054628"/>
    <lineage>
        <taxon>Bacteria</taxon>
        <taxon>Pseudomonadati</taxon>
        <taxon>Pseudomonadota</taxon>
        <taxon>Alphaproteobacteria</taxon>
        <taxon>Sphingomonadales</taxon>
        <taxon>Erythrobacteraceae</taxon>
        <taxon>Alteraurantiacibacter</taxon>
    </lineage>
</organism>
<accession>A0ABV7E2W5</accession>
<reference evidence="2" key="1">
    <citation type="journal article" date="2019" name="Int. J. Syst. Evol. Microbiol.">
        <title>The Global Catalogue of Microorganisms (GCM) 10K type strain sequencing project: providing services to taxonomists for standard genome sequencing and annotation.</title>
        <authorList>
            <consortium name="The Broad Institute Genomics Platform"/>
            <consortium name="The Broad Institute Genome Sequencing Center for Infectious Disease"/>
            <person name="Wu L."/>
            <person name="Ma J."/>
        </authorList>
    </citation>
    <scope>NUCLEOTIDE SEQUENCE [LARGE SCALE GENOMIC DNA]</scope>
    <source>
        <strain evidence="2">KCTC 52607</strain>
    </source>
</reference>
<protein>
    <recommendedName>
        <fullName evidence="3">DUF2793 domain-containing protein</fullName>
    </recommendedName>
</protein>
<comment type="caution">
    <text evidence="1">The sequence shown here is derived from an EMBL/GenBank/DDBJ whole genome shotgun (WGS) entry which is preliminary data.</text>
</comment>
<gene>
    <name evidence="1" type="ORF">ACFODU_04570</name>
</gene>
<proteinExistence type="predicted"/>
<evidence type="ECO:0000313" key="2">
    <source>
        <dbReference type="Proteomes" id="UP001595456"/>
    </source>
</evidence>
<evidence type="ECO:0008006" key="3">
    <source>
        <dbReference type="Google" id="ProtNLM"/>
    </source>
</evidence>
<dbReference type="Proteomes" id="UP001595456">
    <property type="component" value="Unassembled WGS sequence"/>
</dbReference>